<evidence type="ECO:0000256" key="1">
    <source>
        <dbReference type="ARBA" id="ARBA00004922"/>
    </source>
</evidence>
<evidence type="ECO:0000256" key="5">
    <source>
        <dbReference type="SAM" id="SignalP"/>
    </source>
</evidence>
<evidence type="ECO:0000313" key="7">
    <source>
        <dbReference type="Proteomes" id="UP000443353"/>
    </source>
</evidence>
<gene>
    <name evidence="6" type="ORF">GPY61_15745</name>
</gene>
<evidence type="ECO:0000313" key="6">
    <source>
        <dbReference type="EMBL" id="MVW61383.1"/>
    </source>
</evidence>
<dbReference type="InterPro" id="IPR019734">
    <property type="entry name" value="TPR_rpt"/>
</dbReference>
<dbReference type="Proteomes" id="UP000443353">
    <property type="component" value="Unassembled WGS sequence"/>
</dbReference>
<keyword evidence="5" id="KW-0732">Signal</keyword>
<feature type="repeat" description="TPR" evidence="4">
    <location>
        <begin position="301"/>
        <end position="334"/>
    </location>
</feature>
<name>A0A7X3K803_9BURK</name>
<dbReference type="GO" id="GO:0016757">
    <property type="term" value="F:glycosyltransferase activity"/>
    <property type="evidence" value="ECO:0007669"/>
    <property type="project" value="UniProtKB-KW"/>
</dbReference>
<proteinExistence type="predicted"/>
<dbReference type="PANTHER" id="PTHR44835">
    <property type="entry name" value="UDP-N-ACETYLGLUCOSAMINE--PEPTIDE N-ACETYLGLUCOSAMINYLTRANSFERASE SPINDLY-RELATED"/>
    <property type="match status" value="1"/>
</dbReference>
<dbReference type="AlphaFoldDB" id="A0A7X3K803"/>
<dbReference type="Pfam" id="PF13432">
    <property type="entry name" value="TPR_16"/>
    <property type="match status" value="2"/>
</dbReference>
<dbReference type="Gene3D" id="1.25.40.10">
    <property type="entry name" value="Tetratricopeptide repeat domain"/>
    <property type="match status" value="1"/>
</dbReference>
<evidence type="ECO:0000256" key="3">
    <source>
        <dbReference type="ARBA" id="ARBA00022679"/>
    </source>
</evidence>
<dbReference type="PROSITE" id="PS51257">
    <property type="entry name" value="PROKAR_LIPOPROTEIN"/>
    <property type="match status" value="1"/>
</dbReference>
<evidence type="ECO:0000256" key="2">
    <source>
        <dbReference type="ARBA" id="ARBA00022676"/>
    </source>
</evidence>
<protein>
    <submittedName>
        <fullName evidence="6">Tetratricopeptide repeat protein</fullName>
    </submittedName>
</protein>
<keyword evidence="4" id="KW-0802">TPR repeat</keyword>
<dbReference type="RefSeq" id="WP_160409449.1">
    <property type="nucleotide sequence ID" value="NZ_CP168562.1"/>
</dbReference>
<evidence type="ECO:0000256" key="4">
    <source>
        <dbReference type="PROSITE-ProRule" id="PRU00339"/>
    </source>
</evidence>
<sequence>MKRLASLLLVLPLLLAGCAGTPQLSAPPPLFADASFKPPSETIGAHNLFTLSPAMQAYVHSPAFEAHLRSKGLERGLIDALYSKTDLKLEYDSSRTRTAAETYEARTGNCLSLVVMTAAFARELGMTVRFRSVLVDETWSRDGGIYLVASHVNIALGHRKRNGLLYDETSEHELVVDFLPPPEASRFHTRQLEEEDIVALYLNNRAAESLVQGKIDDAYWWARAAVATNPPNAIAYNTLGVIYQRHGDLVMAERALRTALEREPESLVVMQNLGPLLAATGRTAEAAEMARRVASIEPVPPFQYFDKGMVALKAGDYDAARKLFEREVKRAPYYDEFHFWLAVTLLQLGEAKEAREQLALAIDTSTKSDNRQLYSAKLAHLKRQSANSVRIY</sequence>
<feature type="signal peptide" evidence="5">
    <location>
        <begin position="1"/>
        <end position="26"/>
    </location>
</feature>
<dbReference type="SUPFAM" id="SSF48452">
    <property type="entry name" value="TPR-like"/>
    <property type="match status" value="1"/>
</dbReference>
<dbReference type="PANTHER" id="PTHR44835:SF1">
    <property type="entry name" value="PROTEIN O-GLCNAC TRANSFERASE"/>
    <property type="match status" value="1"/>
</dbReference>
<comment type="pathway">
    <text evidence="1">Protein modification; protein glycosylation.</text>
</comment>
<dbReference type="InterPro" id="IPR051939">
    <property type="entry name" value="Glycosyltr_41/O-GlcNAc_trsf"/>
</dbReference>
<feature type="repeat" description="TPR" evidence="4">
    <location>
        <begin position="233"/>
        <end position="266"/>
    </location>
</feature>
<organism evidence="6 7">
    <name type="scientific">Massilia cellulosiltytica</name>
    <dbReference type="NCBI Taxonomy" id="2683234"/>
    <lineage>
        <taxon>Bacteria</taxon>
        <taxon>Pseudomonadati</taxon>
        <taxon>Pseudomonadota</taxon>
        <taxon>Betaproteobacteria</taxon>
        <taxon>Burkholderiales</taxon>
        <taxon>Oxalobacteraceae</taxon>
        <taxon>Telluria group</taxon>
        <taxon>Massilia</taxon>
    </lineage>
</organism>
<keyword evidence="7" id="KW-1185">Reference proteome</keyword>
<reference evidence="6 7" key="1">
    <citation type="submission" date="2019-12" db="EMBL/GenBank/DDBJ databases">
        <authorList>
            <person name="Li C."/>
            <person name="Zhao J."/>
        </authorList>
    </citation>
    <scope>NUCLEOTIDE SEQUENCE [LARGE SCALE GENOMIC DNA]</scope>
    <source>
        <strain evidence="6 7">NEAU-DD11</strain>
    </source>
</reference>
<accession>A0A7X3K803</accession>
<keyword evidence="2" id="KW-0328">Glycosyltransferase</keyword>
<dbReference type="EMBL" id="WSES01000004">
    <property type="protein sequence ID" value="MVW61383.1"/>
    <property type="molecule type" value="Genomic_DNA"/>
</dbReference>
<dbReference type="PROSITE" id="PS50005">
    <property type="entry name" value="TPR"/>
    <property type="match status" value="2"/>
</dbReference>
<feature type="chain" id="PRO_5030826440" evidence="5">
    <location>
        <begin position="27"/>
        <end position="392"/>
    </location>
</feature>
<comment type="caution">
    <text evidence="6">The sequence shown here is derived from an EMBL/GenBank/DDBJ whole genome shotgun (WGS) entry which is preliminary data.</text>
</comment>
<dbReference type="InterPro" id="IPR011990">
    <property type="entry name" value="TPR-like_helical_dom_sf"/>
</dbReference>
<keyword evidence="3" id="KW-0808">Transferase</keyword>
<dbReference type="SMART" id="SM00028">
    <property type="entry name" value="TPR"/>
    <property type="match status" value="3"/>
</dbReference>